<evidence type="ECO:0000313" key="3">
    <source>
        <dbReference type="Proteomes" id="UP001070352"/>
    </source>
</evidence>
<evidence type="ECO:0000313" key="2">
    <source>
        <dbReference type="EMBL" id="MCY8123288.1"/>
    </source>
</evidence>
<feature type="transmembrane region" description="Helical" evidence="1">
    <location>
        <begin position="39"/>
        <end position="57"/>
    </location>
</feature>
<protein>
    <submittedName>
        <fullName evidence="2">Sensor histidine kinase</fullName>
    </submittedName>
</protein>
<dbReference type="Proteomes" id="UP001070352">
    <property type="component" value="Unassembled WGS sequence"/>
</dbReference>
<feature type="transmembrane region" description="Helical" evidence="1">
    <location>
        <begin position="7"/>
        <end position="27"/>
    </location>
</feature>
<accession>A0A9Q4HAV0</accession>
<dbReference type="GO" id="GO:0016301">
    <property type="term" value="F:kinase activity"/>
    <property type="evidence" value="ECO:0007669"/>
    <property type="project" value="UniProtKB-KW"/>
</dbReference>
<reference evidence="2" key="1">
    <citation type="submission" date="2022-02" db="EMBL/GenBank/DDBJ databases">
        <title>Crop Bioprotection Bacillus Genome Sequencing.</title>
        <authorList>
            <person name="Dunlap C."/>
        </authorList>
    </citation>
    <scope>NUCLEOTIDE SEQUENCE</scope>
    <source>
        <strain evidence="2">M18B4</strain>
    </source>
</reference>
<keyword evidence="1" id="KW-0472">Membrane</keyword>
<keyword evidence="1" id="KW-0812">Transmembrane</keyword>
<gene>
    <name evidence="2" type="ORF">MOC45_22420</name>
</gene>
<proteinExistence type="predicted"/>
<feature type="non-terminal residue" evidence="2">
    <location>
        <position position="76"/>
    </location>
</feature>
<keyword evidence="1" id="KW-1133">Transmembrane helix</keyword>
<dbReference type="AlphaFoldDB" id="A0A9Q4HAV0"/>
<evidence type="ECO:0000256" key="1">
    <source>
        <dbReference type="SAM" id="Phobius"/>
    </source>
</evidence>
<keyword evidence="2" id="KW-0808">Transferase</keyword>
<keyword evidence="2" id="KW-0418">Kinase</keyword>
<comment type="caution">
    <text evidence="2">The sequence shown here is derived from an EMBL/GenBank/DDBJ whole genome shotgun (WGS) entry which is preliminary data.</text>
</comment>
<dbReference type="EMBL" id="JALANJ010000085">
    <property type="protein sequence ID" value="MCY8123288.1"/>
    <property type="molecule type" value="Genomic_DNA"/>
</dbReference>
<organism evidence="2 3">
    <name type="scientific">Bacillus spizizenii</name>
    <name type="common">Bacillus subtilis subsp. spizizenii</name>
    <dbReference type="NCBI Taxonomy" id="96241"/>
    <lineage>
        <taxon>Bacteria</taxon>
        <taxon>Bacillati</taxon>
        <taxon>Bacillota</taxon>
        <taxon>Bacilli</taxon>
        <taxon>Bacillales</taxon>
        <taxon>Bacillaceae</taxon>
        <taxon>Bacillus</taxon>
    </lineage>
</organism>
<sequence>MEILKDYLLHICFILFPILLYQVFWLGKPAILVPKINSGLVTLFACGASVLCIIFPIHEMDYIQYGLQMIPVIICL</sequence>
<name>A0A9Q4HAV0_BACSC</name>